<dbReference type="RefSeq" id="WP_137611105.1">
    <property type="nucleotide sequence ID" value="NZ_BJDF01000007.1"/>
</dbReference>
<feature type="DNA-binding region" description="H-T-H motif" evidence="2">
    <location>
        <begin position="29"/>
        <end position="48"/>
    </location>
</feature>
<dbReference type="Pfam" id="PF00440">
    <property type="entry name" value="TetR_N"/>
    <property type="match status" value="1"/>
</dbReference>
<dbReference type="EMBL" id="JBHSSF010000007">
    <property type="protein sequence ID" value="MFC6175612.1"/>
    <property type="molecule type" value="Genomic_DNA"/>
</dbReference>
<proteinExistence type="predicted"/>
<reference evidence="5" key="1">
    <citation type="journal article" date="2019" name="Int. J. Syst. Evol. Microbiol.">
        <title>The Global Catalogue of Microorganisms (GCM) 10K type strain sequencing project: providing services to taxonomists for standard genome sequencing and annotation.</title>
        <authorList>
            <consortium name="The Broad Institute Genomics Platform"/>
            <consortium name="The Broad Institute Genome Sequencing Center for Infectious Disease"/>
            <person name="Wu L."/>
            <person name="Ma J."/>
        </authorList>
    </citation>
    <scope>NUCLEOTIDE SEQUENCE [LARGE SCALE GENOMIC DNA]</scope>
    <source>
        <strain evidence="5">CCM 8927</strain>
    </source>
</reference>
<accession>A0ABW1RHR3</accession>
<feature type="domain" description="HTH tetR-type" evidence="3">
    <location>
        <begin position="6"/>
        <end position="66"/>
    </location>
</feature>
<gene>
    <name evidence="4" type="ORF">ACFQAV_02125</name>
</gene>
<dbReference type="PANTHER" id="PTHR43479:SF11">
    <property type="entry name" value="ACREF_ENVCD OPERON REPRESSOR-RELATED"/>
    <property type="match status" value="1"/>
</dbReference>
<evidence type="ECO:0000313" key="4">
    <source>
        <dbReference type="EMBL" id="MFC6175612.1"/>
    </source>
</evidence>
<dbReference type="InterPro" id="IPR050624">
    <property type="entry name" value="HTH-type_Tx_Regulator"/>
</dbReference>
<evidence type="ECO:0000313" key="5">
    <source>
        <dbReference type="Proteomes" id="UP001596288"/>
    </source>
</evidence>
<evidence type="ECO:0000256" key="2">
    <source>
        <dbReference type="PROSITE-ProRule" id="PRU00335"/>
    </source>
</evidence>
<dbReference type="SUPFAM" id="SSF46689">
    <property type="entry name" value="Homeodomain-like"/>
    <property type="match status" value="1"/>
</dbReference>
<protein>
    <submittedName>
        <fullName evidence="4">TetR/AcrR family transcriptional regulator</fullName>
    </submittedName>
</protein>
<dbReference type="Proteomes" id="UP001596288">
    <property type="component" value="Unassembled WGS sequence"/>
</dbReference>
<dbReference type="PROSITE" id="PS50977">
    <property type="entry name" value="HTH_TETR_2"/>
    <property type="match status" value="1"/>
</dbReference>
<keyword evidence="1 2" id="KW-0238">DNA-binding</keyword>
<organism evidence="4 5">
    <name type="scientific">Companilactobacillus huachuanensis</name>
    <dbReference type="NCBI Taxonomy" id="2559914"/>
    <lineage>
        <taxon>Bacteria</taxon>
        <taxon>Bacillati</taxon>
        <taxon>Bacillota</taxon>
        <taxon>Bacilli</taxon>
        <taxon>Lactobacillales</taxon>
        <taxon>Lactobacillaceae</taxon>
        <taxon>Companilactobacillus</taxon>
    </lineage>
</organism>
<dbReference type="PANTHER" id="PTHR43479">
    <property type="entry name" value="ACREF/ENVCD OPERON REPRESSOR-RELATED"/>
    <property type="match status" value="1"/>
</dbReference>
<dbReference type="Gene3D" id="1.10.357.10">
    <property type="entry name" value="Tetracycline Repressor, domain 2"/>
    <property type="match status" value="1"/>
</dbReference>
<comment type="caution">
    <text evidence="4">The sequence shown here is derived from an EMBL/GenBank/DDBJ whole genome shotgun (WGS) entry which is preliminary data.</text>
</comment>
<dbReference type="InterPro" id="IPR009057">
    <property type="entry name" value="Homeodomain-like_sf"/>
</dbReference>
<evidence type="ECO:0000259" key="3">
    <source>
        <dbReference type="PROSITE" id="PS50977"/>
    </source>
</evidence>
<sequence length="192" mass="21870">MRKIDEAKKQAITKAVFQITYDEGITNLSIAKIARQVGISKATMYVYYVDKTDMLSKIFLEVKQLMDTGLDEKMKSSLPFNQRAYNAVSHFAEGFVEYPYEANFMRAIMSNPALVNDGVIEQSQKLVQSLYDLFAEGVENGHWITNDMEILTAIIFSPVVEFTENYFRMGQPVPKDKLTELIDILISTNVVE</sequence>
<dbReference type="InterPro" id="IPR001647">
    <property type="entry name" value="HTH_TetR"/>
</dbReference>
<evidence type="ECO:0000256" key="1">
    <source>
        <dbReference type="ARBA" id="ARBA00023125"/>
    </source>
</evidence>
<keyword evidence="5" id="KW-1185">Reference proteome</keyword>
<name>A0ABW1RHR3_9LACO</name>